<dbReference type="PROSITE" id="PS50096">
    <property type="entry name" value="IQ"/>
    <property type="match status" value="1"/>
</dbReference>
<evidence type="ECO:0008006" key="12">
    <source>
        <dbReference type="Google" id="ProtNLM"/>
    </source>
</evidence>
<proteinExistence type="inferred from homology"/>
<evidence type="ECO:0000256" key="5">
    <source>
        <dbReference type="ARBA" id="ARBA00023175"/>
    </source>
</evidence>
<dbReference type="GO" id="GO:0000146">
    <property type="term" value="F:microfilament motor activity"/>
    <property type="evidence" value="ECO:0007669"/>
    <property type="project" value="TreeGrafter"/>
</dbReference>
<dbReference type="InterPro" id="IPR001609">
    <property type="entry name" value="Myosin_head_motor_dom-like"/>
</dbReference>
<evidence type="ECO:0000313" key="10">
    <source>
        <dbReference type="EMBL" id="VDM76257.1"/>
    </source>
</evidence>
<dbReference type="GO" id="GO:0016459">
    <property type="term" value="C:myosin complex"/>
    <property type="evidence" value="ECO:0007669"/>
    <property type="project" value="UniProtKB-KW"/>
</dbReference>
<feature type="domain" description="Myosin motor" evidence="8">
    <location>
        <begin position="1"/>
        <end position="454"/>
    </location>
</feature>
<dbReference type="PROSITE" id="PS51757">
    <property type="entry name" value="TH1"/>
    <property type="match status" value="1"/>
</dbReference>
<dbReference type="InterPro" id="IPR027417">
    <property type="entry name" value="P-loop_NTPase"/>
</dbReference>
<evidence type="ECO:0000256" key="4">
    <source>
        <dbReference type="ARBA" id="ARBA00023123"/>
    </source>
</evidence>
<dbReference type="GO" id="GO:0005737">
    <property type="term" value="C:cytoplasm"/>
    <property type="evidence" value="ECO:0007669"/>
    <property type="project" value="TreeGrafter"/>
</dbReference>
<dbReference type="Gene3D" id="1.20.58.530">
    <property type="match status" value="1"/>
</dbReference>
<feature type="region of interest" description="Actin-binding" evidence="7">
    <location>
        <begin position="331"/>
        <end position="353"/>
    </location>
</feature>
<comment type="similarity">
    <text evidence="1 7">Belongs to the TRAFAC class myosin-kinesin ATPase superfamily. Myosin family.</text>
</comment>
<accession>A0A3P7JJB7</accession>
<dbReference type="PANTHER" id="PTHR13140">
    <property type="entry name" value="MYOSIN"/>
    <property type="match status" value="1"/>
</dbReference>
<evidence type="ECO:0000256" key="6">
    <source>
        <dbReference type="ARBA" id="ARBA00023203"/>
    </source>
</evidence>
<evidence type="ECO:0000259" key="9">
    <source>
        <dbReference type="PROSITE" id="PS51757"/>
    </source>
</evidence>
<dbReference type="GO" id="GO:0051015">
    <property type="term" value="F:actin filament binding"/>
    <property type="evidence" value="ECO:0007669"/>
    <property type="project" value="TreeGrafter"/>
</dbReference>
<dbReference type="GO" id="GO:0006897">
    <property type="term" value="P:endocytosis"/>
    <property type="evidence" value="ECO:0007669"/>
    <property type="project" value="TreeGrafter"/>
</dbReference>
<dbReference type="Gene3D" id="1.20.120.720">
    <property type="entry name" value="Myosin VI head, motor domain, U50 subdomain"/>
    <property type="match status" value="1"/>
</dbReference>
<dbReference type="Proteomes" id="UP000270094">
    <property type="component" value="Unassembled WGS sequence"/>
</dbReference>
<dbReference type="FunFam" id="1.20.58.530:FF:000007">
    <property type="entry name" value="Myosin IE"/>
    <property type="match status" value="1"/>
</dbReference>
<dbReference type="PRINTS" id="PR00193">
    <property type="entry name" value="MYOSINHEAVY"/>
</dbReference>
<dbReference type="PANTHER" id="PTHR13140:SF729">
    <property type="entry name" value="UNCONVENTIONAL MYOSIN-IE"/>
    <property type="match status" value="1"/>
</dbReference>
<evidence type="ECO:0000256" key="1">
    <source>
        <dbReference type="ARBA" id="ARBA00008314"/>
    </source>
</evidence>
<dbReference type="InterPro" id="IPR010926">
    <property type="entry name" value="Myosin_TH1"/>
</dbReference>
<reference evidence="10 11" key="1">
    <citation type="submission" date="2018-11" db="EMBL/GenBank/DDBJ databases">
        <authorList>
            <consortium name="Pathogen Informatics"/>
        </authorList>
    </citation>
    <scope>NUCLEOTIDE SEQUENCE [LARGE SCALE GENOMIC DNA]</scope>
</reference>
<evidence type="ECO:0000256" key="7">
    <source>
        <dbReference type="PROSITE-ProRule" id="PRU00782"/>
    </source>
</evidence>
<keyword evidence="11" id="KW-1185">Reference proteome</keyword>
<dbReference type="GO" id="GO:0005524">
    <property type="term" value="F:ATP binding"/>
    <property type="evidence" value="ECO:0007669"/>
    <property type="project" value="UniProtKB-KW"/>
</dbReference>
<organism evidence="10 11">
    <name type="scientific">Strongylus vulgaris</name>
    <name type="common">Blood worm</name>
    <dbReference type="NCBI Taxonomy" id="40348"/>
    <lineage>
        <taxon>Eukaryota</taxon>
        <taxon>Metazoa</taxon>
        <taxon>Ecdysozoa</taxon>
        <taxon>Nematoda</taxon>
        <taxon>Chromadorea</taxon>
        <taxon>Rhabditida</taxon>
        <taxon>Rhabditina</taxon>
        <taxon>Rhabditomorpha</taxon>
        <taxon>Strongyloidea</taxon>
        <taxon>Strongylidae</taxon>
        <taxon>Strongylus</taxon>
    </lineage>
</organism>
<dbReference type="Pfam" id="PF00063">
    <property type="entry name" value="Myosin_head"/>
    <property type="match status" value="2"/>
</dbReference>
<dbReference type="GO" id="GO:0005886">
    <property type="term" value="C:plasma membrane"/>
    <property type="evidence" value="ECO:0007669"/>
    <property type="project" value="TreeGrafter"/>
</dbReference>
<keyword evidence="5" id="KW-0505">Motor protein</keyword>
<evidence type="ECO:0000259" key="8">
    <source>
        <dbReference type="PROSITE" id="PS51456"/>
    </source>
</evidence>
<dbReference type="SMART" id="SM00242">
    <property type="entry name" value="MYSc"/>
    <property type="match status" value="1"/>
</dbReference>
<dbReference type="OrthoDB" id="6108017at2759"/>
<evidence type="ECO:0000256" key="2">
    <source>
        <dbReference type="ARBA" id="ARBA00022741"/>
    </source>
</evidence>
<name>A0A3P7JJB7_STRVU</name>
<dbReference type="PROSITE" id="PS51456">
    <property type="entry name" value="MYOSIN_MOTOR"/>
    <property type="match status" value="1"/>
</dbReference>
<gene>
    <name evidence="10" type="ORF">SVUK_LOCUS11255</name>
</gene>
<dbReference type="Pfam" id="PF06017">
    <property type="entry name" value="Myosin_TH1"/>
    <property type="match status" value="1"/>
</dbReference>
<evidence type="ECO:0000313" key="11">
    <source>
        <dbReference type="Proteomes" id="UP000270094"/>
    </source>
</evidence>
<dbReference type="GO" id="GO:0005902">
    <property type="term" value="C:microvillus"/>
    <property type="evidence" value="ECO:0007669"/>
    <property type="project" value="TreeGrafter"/>
</dbReference>
<evidence type="ECO:0000256" key="3">
    <source>
        <dbReference type="ARBA" id="ARBA00022840"/>
    </source>
</evidence>
<dbReference type="InterPro" id="IPR036961">
    <property type="entry name" value="Kinesin_motor_dom_sf"/>
</dbReference>
<dbReference type="Gene3D" id="1.20.5.4820">
    <property type="match status" value="1"/>
</dbReference>
<keyword evidence="2" id="KW-0547">Nucleotide-binding</keyword>
<dbReference type="Gene3D" id="1.10.10.820">
    <property type="match status" value="1"/>
</dbReference>
<feature type="domain" description="TH1" evidence="9">
    <location>
        <begin position="492"/>
        <end position="626"/>
    </location>
</feature>
<dbReference type="Gene3D" id="3.40.850.10">
    <property type="entry name" value="Kinesin motor domain"/>
    <property type="match status" value="1"/>
</dbReference>
<sequence>MLKTNQSFADDGTLISIFNLIQLLLSATLGIGDLDYYNYLNHSGVYKAADTDDAKEFQNTLHAMSVVGISDETQLEILKLVSAILHIGNITFMEENNYAAVDNPDMLQYPAFLLGLPAEAIQKKLTALSSVNKAIELSEAIESCLSIGILDIYGFEIFQQNGFEQFCINFVNEKLQQIFIELTLKAEQEEYIREQIQWQEIEYFNNKIVCDLIEAKRPPGIMCVLDDVCAQNHGQSEGVDAQLLSHLNKTFAQHPHYQPGAEGFLVKHYAGDVAYNVDGFCDRNRDVLYPDLILLMQGSSNAFLRSLFPETVQTGAGKRPTTASTKIRNQANELVESLMKCTPHYVRCIKPNETKKAGDWDDQRVRHQVGYLGLRENIRVRRAGFAYRRPFEKFVWRYAILTPETWPRFQGDPKQGCHIICASVHLDQDQYQMGKSKIFIKNPESLFLLEEARERKYDGFARKIQKAWRQHLARKRRATQKEQACDLFFGKKERRRFSLNRNFVGDYIGLENHPALQSLAGKRERVDFANTVTKYDRRFKPSKLDVLLTDKNLTMIGRQKSKEKATKGQLVEVVKRQIDLAHILSIGLSPYQDDFVIIHVRESYTSLIETPFKTELITALKWVNLI</sequence>
<keyword evidence="6 7" id="KW-0009">Actin-binding</keyword>
<protein>
    <recommendedName>
        <fullName evidence="12">Myosin motor domain-containing protein</fullName>
    </recommendedName>
</protein>
<dbReference type="AlphaFoldDB" id="A0A3P7JJB7"/>
<dbReference type="EMBL" id="UYYB01096626">
    <property type="protein sequence ID" value="VDM76257.1"/>
    <property type="molecule type" value="Genomic_DNA"/>
</dbReference>
<dbReference type="GO" id="GO:0007015">
    <property type="term" value="P:actin filament organization"/>
    <property type="evidence" value="ECO:0007669"/>
    <property type="project" value="TreeGrafter"/>
</dbReference>
<keyword evidence="3" id="KW-0067">ATP-binding</keyword>
<comment type="caution">
    <text evidence="7">Lacks conserved residue(s) required for the propagation of feature annotation.</text>
</comment>
<dbReference type="SUPFAM" id="SSF52540">
    <property type="entry name" value="P-loop containing nucleoside triphosphate hydrolases"/>
    <property type="match status" value="1"/>
</dbReference>
<keyword evidence="4 7" id="KW-0518">Myosin</keyword>